<feature type="region of interest" description="Disordered" evidence="6">
    <location>
        <begin position="44"/>
        <end position="104"/>
    </location>
</feature>
<evidence type="ECO:0000313" key="8">
    <source>
        <dbReference type="EnsemblMetazoa" id="Aqu2.1.40613_001"/>
    </source>
</evidence>
<evidence type="ECO:0000256" key="4">
    <source>
        <dbReference type="PROSITE-ProRule" id="PRU00108"/>
    </source>
</evidence>
<keyword evidence="3 4" id="KW-0539">Nucleus</keyword>
<dbReference type="EnsemblMetazoa" id="Aqu2.1.40613_001">
    <property type="protein sequence ID" value="Aqu2.1.40613_001"/>
    <property type="gene ID" value="Aqu2.1.40613"/>
</dbReference>
<proteinExistence type="predicted"/>
<keyword evidence="1 4" id="KW-0238">DNA-binding</keyword>
<dbReference type="KEGG" id="aqu:105316602"/>
<dbReference type="OMA" id="YASCHAG"/>
<feature type="domain" description="Homeobox" evidence="7">
    <location>
        <begin position="102"/>
        <end position="162"/>
    </location>
</feature>
<dbReference type="CDD" id="cd00086">
    <property type="entry name" value="homeodomain"/>
    <property type="match status" value="1"/>
</dbReference>
<protein>
    <recommendedName>
        <fullName evidence="7">Homeobox domain-containing protein</fullName>
    </recommendedName>
</protein>
<dbReference type="PROSITE" id="PS00027">
    <property type="entry name" value="HOMEOBOX_1"/>
    <property type="match status" value="1"/>
</dbReference>
<dbReference type="InParanoid" id="A0A1X7VMI7"/>
<sequence>MAARGLSFSVENILSGSCTGTGGIDNGHFHTTARRHSCAGVITNMSTPPCSPQSTVSAPSPLRESSPDDDVTISSQESPSEPTQDKVGGNPTQPSSSENLGGMRKAARMRFSQEQIQTLEQRFQEQHYLLPADRKLLAHSLGMSERQVKTWFQNKRAQCKRSRILSSPSLQQPLQAHATYSFTWPYSLHPLPPPPLSPLASFSLMQSSIEQRPLLLAQTSLVSSPPPPPSLPLLARQYYASCHAGTH</sequence>
<feature type="compositionally biased region" description="Polar residues" evidence="6">
    <location>
        <begin position="72"/>
        <end position="82"/>
    </location>
</feature>
<name>A0A1X7VMI7_AMPQE</name>
<dbReference type="GO" id="GO:0005634">
    <property type="term" value="C:nucleus"/>
    <property type="evidence" value="ECO:0007669"/>
    <property type="project" value="UniProtKB-SubCell"/>
</dbReference>
<reference evidence="9" key="1">
    <citation type="journal article" date="2010" name="Nature">
        <title>The Amphimedon queenslandica genome and the evolution of animal complexity.</title>
        <authorList>
            <person name="Srivastava M."/>
            <person name="Simakov O."/>
            <person name="Chapman J."/>
            <person name="Fahey B."/>
            <person name="Gauthier M.E."/>
            <person name="Mitros T."/>
            <person name="Richards G.S."/>
            <person name="Conaco C."/>
            <person name="Dacre M."/>
            <person name="Hellsten U."/>
            <person name="Larroux C."/>
            <person name="Putnam N.H."/>
            <person name="Stanke M."/>
            <person name="Adamska M."/>
            <person name="Darling A."/>
            <person name="Degnan S.M."/>
            <person name="Oakley T.H."/>
            <person name="Plachetzki D.C."/>
            <person name="Zhai Y."/>
            <person name="Adamski M."/>
            <person name="Calcino A."/>
            <person name="Cummins S.F."/>
            <person name="Goodstein D.M."/>
            <person name="Harris C."/>
            <person name="Jackson D.J."/>
            <person name="Leys S.P."/>
            <person name="Shu S."/>
            <person name="Woodcroft B.J."/>
            <person name="Vervoort M."/>
            <person name="Kosik K.S."/>
            <person name="Manning G."/>
            <person name="Degnan B.M."/>
            <person name="Rokhsar D.S."/>
        </authorList>
    </citation>
    <scope>NUCLEOTIDE SEQUENCE [LARGE SCALE GENOMIC DNA]</scope>
</reference>
<keyword evidence="2 4" id="KW-0371">Homeobox</keyword>
<dbReference type="Pfam" id="PF00046">
    <property type="entry name" value="Homeodomain"/>
    <property type="match status" value="1"/>
</dbReference>
<dbReference type="SUPFAM" id="SSF46689">
    <property type="entry name" value="Homeodomain-like"/>
    <property type="match status" value="1"/>
</dbReference>
<dbReference type="InterPro" id="IPR001356">
    <property type="entry name" value="HD"/>
</dbReference>
<evidence type="ECO:0000259" key="7">
    <source>
        <dbReference type="PROSITE" id="PS50071"/>
    </source>
</evidence>
<dbReference type="InterPro" id="IPR050460">
    <property type="entry name" value="Distal-less_Homeobox_TF"/>
</dbReference>
<dbReference type="eggNOG" id="KOG0483">
    <property type="taxonomic scope" value="Eukaryota"/>
</dbReference>
<evidence type="ECO:0000256" key="6">
    <source>
        <dbReference type="SAM" id="MobiDB-lite"/>
    </source>
</evidence>
<dbReference type="Gene3D" id="1.10.10.60">
    <property type="entry name" value="Homeodomain-like"/>
    <property type="match status" value="1"/>
</dbReference>
<dbReference type="PANTHER" id="PTHR24327">
    <property type="entry name" value="HOMEOBOX PROTEIN"/>
    <property type="match status" value="1"/>
</dbReference>
<evidence type="ECO:0000256" key="5">
    <source>
        <dbReference type="RuleBase" id="RU000682"/>
    </source>
</evidence>
<feature type="compositionally biased region" description="Polar residues" evidence="6">
    <location>
        <begin position="44"/>
        <end position="58"/>
    </location>
</feature>
<accession>A0A1X7VMI7</accession>
<dbReference type="PANTHER" id="PTHR24327:SF41">
    <property type="entry name" value="BRAIN-SPECIFIC HOMEOBOX PROTEIN"/>
    <property type="match status" value="1"/>
</dbReference>
<organism evidence="8">
    <name type="scientific">Amphimedon queenslandica</name>
    <name type="common">Sponge</name>
    <dbReference type="NCBI Taxonomy" id="400682"/>
    <lineage>
        <taxon>Eukaryota</taxon>
        <taxon>Metazoa</taxon>
        <taxon>Porifera</taxon>
        <taxon>Demospongiae</taxon>
        <taxon>Heteroscleromorpha</taxon>
        <taxon>Haplosclerida</taxon>
        <taxon>Niphatidae</taxon>
        <taxon>Amphimedon</taxon>
    </lineage>
</organism>
<dbReference type="SMART" id="SM00389">
    <property type="entry name" value="HOX"/>
    <property type="match status" value="1"/>
</dbReference>
<dbReference type="GO" id="GO:0000981">
    <property type="term" value="F:DNA-binding transcription factor activity, RNA polymerase II-specific"/>
    <property type="evidence" value="ECO:0007669"/>
    <property type="project" value="InterPro"/>
</dbReference>
<dbReference type="GO" id="GO:0000978">
    <property type="term" value="F:RNA polymerase II cis-regulatory region sequence-specific DNA binding"/>
    <property type="evidence" value="ECO:0007669"/>
    <property type="project" value="TreeGrafter"/>
</dbReference>
<feature type="DNA-binding region" description="Homeobox" evidence="4">
    <location>
        <begin position="104"/>
        <end position="163"/>
    </location>
</feature>
<evidence type="ECO:0000256" key="1">
    <source>
        <dbReference type="ARBA" id="ARBA00023125"/>
    </source>
</evidence>
<evidence type="ECO:0000313" key="9">
    <source>
        <dbReference type="Proteomes" id="UP000007879"/>
    </source>
</evidence>
<comment type="subcellular location">
    <subcellularLocation>
        <location evidence="4 5">Nucleus</location>
    </subcellularLocation>
</comment>
<reference evidence="8" key="2">
    <citation type="submission" date="2017-05" db="UniProtKB">
        <authorList>
            <consortium name="EnsemblMetazoa"/>
        </authorList>
    </citation>
    <scope>IDENTIFICATION</scope>
</reference>
<evidence type="ECO:0000256" key="3">
    <source>
        <dbReference type="ARBA" id="ARBA00023242"/>
    </source>
</evidence>
<keyword evidence="9" id="KW-1185">Reference proteome</keyword>
<dbReference type="EnsemblMetazoa" id="XM_011411635.2">
    <property type="protein sequence ID" value="XP_011409937.1"/>
    <property type="gene ID" value="LOC105316602"/>
</dbReference>
<dbReference type="AlphaFoldDB" id="A0A1X7VMI7"/>
<dbReference type="Proteomes" id="UP000007879">
    <property type="component" value="Unassembled WGS sequence"/>
</dbReference>
<dbReference type="PROSITE" id="PS50071">
    <property type="entry name" value="HOMEOBOX_2"/>
    <property type="match status" value="1"/>
</dbReference>
<gene>
    <name evidence="8" type="primary">105316602</name>
</gene>
<evidence type="ECO:0000256" key="2">
    <source>
        <dbReference type="ARBA" id="ARBA00023155"/>
    </source>
</evidence>
<feature type="compositionally biased region" description="Polar residues" evidence="6">
    <location>
        <begin position="90"/>
        <end position="99"/>
    </location>
</feature>
<dbReference type="OrthoDB" id="6159439at2759"/>
<dbReference type="InterPro" id="IPR009057">
    <property type="entry name" value="Homeodomain-like_sf"/>
</dbReference>
<dbReference type="InterPro" id="IPR017970">
    <property type="entry name" value="Homeobox_CS"/>
</dbReference>